<name>A0A1H9RKT8_9BACI</name>
<dbReference type="Pfam" id="PF00800">
    <property type="entry name" value="PDT"/>
    <property type="match status" value="1"/>
</dbReference>
<dbReference type="RefSeq" id="WP_093048092.1">
    <property type="nucleotide sequence ID" value="NZ_FOGT01000003.1"/>
</dbReference>
<keyword evidence="4 10" id="KW-0028">Amino-acid biosynthesis</keyword>
<dbReference type="InterPro" id="IPR045865">
    <property type="entry name" value="ACT-like_dom_sf"/>
</dbReference>
<dbReference type="InterPro" id="IPR008242">
    <property type="entry name" value="Chor_mutase/pphenate_deHydtase"/>
</dbReference>
<keyword evidence="7 10" id="KW-0456">Lyase</keyword>
<evidence type="ECO:0000256" key="2">
    <source>
        <dbReference type="ARBA" id="ARBA00013147"/>
    </source>
</evidence>
<dbReference type="Proteomes" id="UP000198571">
    <property type="component" value="Unassembled WGS sequence"/>
</dbReference>
<dbReference type="Gene3D" id="3.30.70.260">
    <property type="match status" value="1"/>
</dbReference>
<proteinExistence type="predicted"/>
<dbReference type="AlphaFoldDB" id="A0A1H9RKT8"/>
<evidence type="ECO:0000259" key="12">
    <source>
        <dbReference type="PROSITE" id="PS51671"/>
    </source>
</evidence>
<dbReference type="NCBIfam" id="NF008865">
    <property type="entry name" value="PRK11898.1"/>
    <property type="match status" value="1"/>
</dbReference>
<evidence type="ECO:0000256" key="9">
    <source>
        <dbReference type="PIRSR" id="PIRSR001500-2"/>
    </source>
</evidence>
<dbReference type="GO" id="GO:0004664">
    <property type="term" value="F:prephenate dehydratase activity"/>
    <property type="evidence" value="ECO:0007669"/>
    <property type="project" value="UniProtKB-UniRule"/>
</dbReference>
<dbReference type="FunFam" id="3.40.190.10:FF:000034">
    <property type="entry name" value="Chorismate mutase/prephenate dehydratase"/>
    <property type="match status" value="1"/>
</dbReference>
<evidence type="ECO:0000259" key="11">
    <source>
        <dbReference type="PROSITE" id="PS51171"/>
    </source>
</evidence>
<gene>
    <name evidence="10" type="primary">pheA</name>
    <name evidence="13" type="ORF">SAMN05518684_103215</name>
</gene>
<feature type="site" description="Essential for prephenate dehydratase activity" evidence="9">
    <location>
        <position position="176"/>
    </location>
</feature>
<feature type="domain" description="ACT" evidence="12">
    <location>
        <begin position="203"/>
        <end position="280"/>
    </location>
</feature>
<protein>
    <recommendedName>
        <fullName evidence="3 10">Prephenate dehydratase</fullName>
        <shortName evidence="10">PDT</shortName>
        <ecNumber evidence="2 10">4.2.1.51</ecNumber>
    </recommendedName>
</protein>
<comment type="catalytic activity">
    <reaction evidence="8 10">
        <text>prephenate + H(+) = 3-phenylpyruvate + CO2 + H2O</text>
        <dbReference type="Rhea" id="RHEA:21648"/>
        <dbReference type="ChEBI" id="CHEBI:15377"/>
        <dbReference type="ChEBI" id="CHEBI:15378"/>
        <dbReference type="ChEBI" id="CHEBI:16526"/>
        <dbReference type="ChEBI" id="CHEBI:18005"/>
        <dbReference type="ChEBI" id="CHEBI:29934"/>
        <dbReference type="EC" id="4.2.1.51"/>
    </reaction>
</comment>
<evidence type="ECO:0000313" key="13">
    <source>
        <dbReference type="EMBL" id="SER73382.1"/>
    </source>
</evidence>
<dbReference type="PIRSF" id="PIRSF001500">
    <property type="entry name" value="Chor_mut_pdt_Ppr"/>
    <property type="match status" value="1"/>
</dbReference>
<dbReference type="InterPro" id="IPR018528">
    <property type="entry name" value="Preph_deHydtase_CS"/>
</dbReference>
<dbReference type="GO" id="GO:0009094">
    <property type="term" value="P:L-phenylalanine biosynthetic process"/>
    <property type="evidence" value="ECO:0007669"/>
    <property type="project" value="UniProtKB-UniPathway"/>
</dbReference>
<dbReference type="PROSITE" id="PS00858">
    <property type="entry name" value="PREPHENATE_DEHYDR_2"/>
    <property type="match status" value="1"/>
</dbReference>
<dbReference type="InterPro" id="IPR002912">
    <property type="entry name" value="ACT_dom"/>
</dbReference>
<evidence type="ECO:0000256" key="6">
    <source>
        <dbReference type="ARBA" id="ARBA00023222"/>
    </source>
</evidence>
<evidence type="ECO:0000256" key="3">
    <source>
        <dbReference type="ARBA" id="ARBA00021872"/>
    </source>
</evidence>
<dbReference type="PROSITE" id="PS51171">
    <property type="entry name" value="PREPHENATE_DEHYDR_3"/>
    <property type="match status" value="1"/>
</dbReference>
<evidence type="ECO:0000256" key="7">
    <source>
        <dbReference type="ARBA" id="ARBA00023239"/>
    </source>
</evidence>
<organism evidence="13 14">
    <name type="scientific">Salipaludibacillus aurantiacus</name>
    <dbReference type="NCBI Taxonomy" id="1601833"/>
    <lineage>
        <taxon>Bacteria</taxon>
        <taxon>Bacillati</taxon>
        <taxon>Bacillota</taxon>
        <taxon>Bacilli</taxon>
        <taxon>Bacillales</taxon>
        <taxon>Bacillaceae</taxon>
    </lineage>
</organism>
<dbReference type="EMBL" id="FOGT01000003">
    <property type="protein sequence ID" value="SER73382.1"/>
    <property type="molecule type" value="Genomic_DNA"/>
</dbReference>
<keyword evidence="14" id="KW-1185">Reference proteome</keyword>
<dbReference type="PANTHER" id="PTHR21022:SF19">
    <property type="entry name" value="PREPHENATE DEHYDRATASE-RELATED"/>
    <property type="match status" value="1"/>
</dbReference>
<evidence type="ECO:0000256" key="4">
    <source>
        <dbReference type="ARBA" id="ARBA00022605"/>
    </source>
</evidence>
<evidence type="ECO:0000313" key="14">
    <source>
        <dbReference type="Proteomes" id="UP000198571"/>
    </source>
</evidence>
<sequence length="300" mass="33557">MERTGYLGPQGSFTEAAAKALVPNDERVPFRSIPDTMDAVKEGTVSRAVVPMENAIEGSVNITLDYFIHHQRMNMAAEISAPIEQHLLVAPSHLKSWDRVKKVYSHPHAIAQCHQFLRTYLPEAEISYVNSTAAAAKYIQENQQENAAAIANDIAAEAYGLKIAQKKINDYENNRTRFMLFTNEEAPFTNGFISAKTDYKTTMMVGLSSDYSGALHQVLAAFAWRKINLSKIESRPTKTGLGNYFFIIDAAMKQDDILIPSVCEELKTLGCEVQILGSYPCFTWEELSGFQKEMVKKEVT</sequence>
<dbReference type="STRING" id="1601833.SAMN05518684_103215"/>
<evidence type="ECO:0000256" key="8">
    <source>
        <dbReference type="ARBA" id="ARBA00047848"/>
    </source>
</evidence>
<accession>A0A1H9RKT8</accession>
<dbReference type="CDD" id="cd13633">
    <property type="entry name" value="PBP2_Sa-PDT_like"/>
    <property type="match status" value="1"/>
</dbReference>
<keyword evidence="5 10" id="KW-0057">Aromatic amino acid biosynthesis</keyword>
<dbReference type="GO" id="GO:0005737">
    <property type="term" value="C:cytoplasm"/>
    <property type="evidence" value="ECO:0007669"/>
    <property type="project" value="TreeGrafter"/>
</dbReference>
<dbReference type="InterPro" id="IPR001086">
    <property type="entry name" value="Preph_deHydtase"/>
</dbReference>
<dbReference type="FunFam" id="3.40.190.10:FF:000064">
    <property type="entry name" value="Prephenate dehydratase"/>
    <property type="match status" value="1"/>
</dbReference>
<evidence type="ECO:0000256" key="10">
    <source>
        <dbReference type="RuleBase" id="RU361254"/>
    </source>
</evidence>
<evidence type="ECO:0000256" key="5">
    <source>
        <dbReference type="ARBA" id="ARBA00023141"/>
    </source>
</evidence>
<dbReference type="Gene3D" id="3.40.190.10">
    <property type="entry name" value="Periplasmic binding protein-like II"/>
    <property type="match status" value="2"/>
</dbReference>
<dbReference type="OrthoDB" id="9802281at2"/>
<dbReference type="SUPFAM" id="SSF55021">
    <property type="entry name" value="ACT-like"/>
    <property type="match status" value="1"/>
</dbReference>
<evidence type="ECO:0000256" key="1">
    <source>
        <dbReference type="ARBA" id="ARBA00004741"/>
    </source>
</evidence>
<feature type="domain" description="Prephenate dehydratase" evidence="11">
    <location>
        <begin position="3"/>
        <end position="183"/>
    </location>
</feature>
<dbReference type="UniPathway" id="UPA00121">
    <property type="reaction ID" value="UER00345"/>
</dbReference>
<dbReference type="FunFam" id="3.30.70.260:FF:000012">
    <property type="entry name" value="Prephenate dehydratase"/>
    <property type="match status" value="1"/>
</dbReference>
<reference evidence="14" key="1">
    <citation type="submission" date="2016-10" db="EMBL/GenBank/DDBJ databases">
        <authorList>
            <person name="Varghese N."/>
            <person name="Submissions S."/>
        </authorList>
    </citation>
    <scope>NUCLEOTIDE SEQUENCE [LARGE SCALE GENOMIC DNA]</scope>
    <source>
        <strain evidence="14">S9</strain>
    </source>
</reference>
<keyword evidence="6 10" id="KW-0584">Phenylalanine biosynthesis</keyword>
<dbReference type="PANTHER" id="PTHR21022">
    <property type="entry name" value="PREPHENATE DEHYDRATASE P PROTEIN"/>
    <property type="match status" value="1"/>
</dbReference>
<comment type="pathway">
    <text evidence="1 10">Amino-acid biosynthesis; L-phenylalanine biosynthesis; phenylpyruvate from prephenate: step 1/1.</text>
</comment>
<dbReference type="PROSITE" id="PS51671">
    <property type="entry name" value="ACT"/>
    <property type="match status" value="1"/>
</dbReference>
<dbReference type="EC" id="4.2.1.51" evidence="2 10"/>
<dbReference type="SUPFAM" id="SSF53850">
    <property type="entry name" value="Periplasmic binding protein-like II"/>
    <property type="match status" value="1"/>
</dbReference>
<dbReference type="CDD" id="cd04905">
    <property type="entry name" value="ACT_CM-PDT"/>
    <property type="match status" value="1"/>
</dbReference>